<dbReference type="GO" id="GO:0017089">
    <property type="term" value="F:glycolipid transfer activity"/>
    <property type="evidence" value="ECO:0007669"/>
    <property type="project" value="TreeGrafter"/>
</dbReference>
<keyword evidence="1 3" id="KW-0732">Signal</keyword>
<name>A0A8T9QBB7_9BACT</name>
<dbReference type="PANTHER" id="PTHR36504">
    <property type="entry name" value="LIPOPOLYSACCHARIDE EXPORT SYSTEM PROTEIN LPTA"/>
    <property type="match status" value="1"/>
</dbReference>
<dbReference type="PANTHER" id="PTHR36504:SF1">
    <property type="entry name" value="LIPOPOLYSACCHARIDE EXPORT SYSTEM PROTEIN LPTA"/>
    <property type="match status" value="1"/>
</dbReference>
<dbReference type="Proteomes" id="UP000831796">
    <property type="component" value="Chromosome"/>
</dbReference>
<dbReference type="InterPro" id="IPR052037">
    <property type="entry name" value="LPS_export_LptA"/>
</dbReference>
<feature type="compositionally biased region" description="Low complexity" evidence="2">
    <location>
        <begin position="548"/>
        <end position="577"/>
    </location>
</feature>
<gene>
    <name evidence="5" type="ORF">MUN79_11690</name>
</gene>
<dbReference type="GO" id="GO:0030288">
    <property type="term" value="C:outer membrane-bounded periplasmic space"/>
    <property type="evidence" value="ECO:0007669"/>
    <property type="project" value="TreeGrafter"/>
</dbReference>
<keyword evidence="6" id="KW-1185">Reference proteome</keyword>
<evidence type="ECO:0000313" key="6">
    <source>
        <dbReference type="Proteomes" id="UP000831796"/>
    </source>
</evidence>
<proteinExistence type="predicted"/>
<dbReference type="AlphaFoldDB" id="A0A8T9QBB7"/>
<organism evidence="5 6">
    <name type="scientific">Hymenobacter cellulosilyticus</name>
    <dbReference type="NCBI Taxonomy" id="2932248"/>
    <lineage>
        <taxon>Bacteria</taxon>
        <taxon>Pseudomonadati</taxon>
        <taxon>Bacteroidota</taxon>
        <taxon>Cytophagia</taxon>
        <taxon>Cytophagales</taxon>
        <taxon>Hymenobacteraceae</taxon>
        <taxon>Hymenobacter</taxon>
    </lineage>
</organism>
<dbReference type="KEGG" id="hcu:MUN79_11690"/>
<evidence type="ECO:0000259" key="4">
    <source>
        <dbReference type="Pfam" id="PF13100"/>
    </source>
</evidence>
<feature type="signal peptide" evidence="3">
    <location>
        <begin position="1"/>
        <end position="21"/>
    </location>
</feature>
<evidence type="ECO:0000256" key="2">
    <source>
        <dbReference type="SAM" id="MobiDB-lite"/>
    </source>
</evidence>
<dbReference type="GO" id="GO:0009279">
    <property type="term" value="C:cell outer membrane"/>
    <property type="evidence" value="ECO:0007669"/>
    <property type="project" value="TreeGrafter"/>
</dbReference>
<sequence length="577" mass="64425">MRFIKFLFLFLLAGLPVLSQAQQRPKPAAPPAAPPKGQRIELLPGTQRLVGGTFNGVEIRKLIGNVSFKQGTTLLFCDSAYQYLEKNALEAFSNVRIIQNDTITITGDHATYDGDTRKARMTGNVVMRDPRMTLTTTVLDYDLEKNLAYYSTGGHLVDPENTLDSQYGYYNTTSKVFSFKRNVKLLTKENTIDTDTLQYNTVSKIAYFFGPTRITGKQGNLYAENGTYNTRTKVSNFQRNAKIETPNYLLGGDKLVYDEVRQYGVATGHVSMTSKKDNIVLRGDVGKYWRSLGRTKVYGSSPVMRNISDKDTLYMAADTLVSVEGRPPKNEAGVLYAYPRVKIFRKDLQGRCDSLTYDRGDSIIYLNKRPVLWSEKNQLTADSMEIRQRRKKIDQMRLYANSFIVGQDTILNYNQVKGRNMVAYFVDNKIKKVDVLGNAESLYYALEGDTAVTGLNKAVSANMALRFADNKLQTISFLTNPDASFIPPHELKPEDEKLKGFAWRAEERPTRRSVLGKHFPAPVKPKAKPKAKTKAKTAVKSKSKPAPKAKAAPTKAASKPAAAATPKPKAPAPRATK</sequence>
<feature type="domain" description="Organic solvent tolerance-like N-terminal" evidence="4">
    <location>
        <begin position="58"/>
        <end position="195"/>
    </location>
</feature>
<feature type="compositionally biased region" description="Basic residues" evidence="2">
    <location>
        <begin position="525"/>
        <end position="547"/>
    </location>
</feature>
<reference evidence="5" key="1">
    <citation type="submission" date="2022-04" db="EMBL/GenBank/DDBJ databases">
        <title>Hymenobacter sp. isolated from the air.</title>
        <authorList>
            <person name="Won M."/>
            <person name="Lee C.-M."/>
            <person name="Woen H.-Y."/>
            <person name="Kwon S.-W."/>
        </authorList>
    </citation>
    <scope>NUCLEOTIDE SEQUENCE</scope>
    <source>
        <strain evidence="5">5116S-3</strain>
    </source>
</reference>
<evidence type="ECO:0000313" key="5">
    <source>
        <dbReference type="EMBL" id="UOQ74475.1"/>
    </source>
</evidence>
<evidence type="ECO:0000256" key="1">
    <source>
        <dbReference type="ARBA" id="ARBA00022729"/>
    </source>
</evidence>
<accession>A0A8T9QBB7</accession>
<dbReference type="Gene3D" id="2.60.450.10">
    <property type="entry name" value="Lipopolysaccharide (LPS) transport protein A like domain"/>
    <property type="match status" value="3"/>
</dbReference>
<feature type="region of interest" description="Disordered" evidence="2">
    <location>
        <begin position="509"/>
        <end position="577"/>
    </location>
</feature>
<protein>
    <recommendedName>
        <fullName evidence="4">Organic solvent tolerance-like N-terminal domain-containing protein</fullName>
    </recommendedName>
</protein>
<dbReference type="GO" id="GO:0015920">
    <property type="term" value="P:lipopolysaccharide transport"/>
    <property type="evidence" value="ECO:0007669"/>
    <property type="project" value="TreeGrafter"/>
</dbReference>
<dbReference type="Pfam" id="PF13100">
    <property type="entry name" value="OstA_2"/>
    <property type="match status" value="1"/>
</dbReference>
<evidence type="ECO:0000256" key="3">
    <source>
        <dbReference type="SAM" id="SignalP"/>
    </source>
</evidence>
<feature type="chain" id="PRO_5035791016" description="Organic solvent tolerance-like N-terminal domain-containing protein" evidence="3">
    <location>
        <begin position="22"/>
        <end position="577"/>
    </location>
</feature>
<dbReference type="InterPro" id="IPR005653">
    <property type="entry name" value="OstA-like_N"/>
</dbReference>
<dbReference type="RefSeq" id="WP_244677815.1">
    <property type="nucleotide sequence ID" value="NZ_CP095046.1"/>
</dbReference>
<dbReference type="EMBL" id="CP095046">
    <property type="protein sequence ID" value="UOQ74475.1"/>
    <property type="molecule type" value="Genomic_DNA"/>
</dbReference>